<comment type="pathway">
    <text evidence="1 9 11">Cofactor biosynthesis; thiamine diphosphate biosynthesis; thiamine phosphate from 4-amino-2-methyl-5-diphosphomethylpyrimidine and 4-methyl-5-(2-phosphoethyl)-thiazole: step 1/1.</text>
</comment>
<dbReference type="InterPro" id="IPR034291">
    <property type="entry name" value="TMP_synthase"/>
</dbReference>
<evidence type="ECO:0000256" key="9">
    <source>
        <dbReference type="HAMAP-Rule" id="MF_00097"/>
    </source>
</evidence>
<feature type="binding site" evidence="9">
    <location>
        <position position="142"/>
    </location>
    <ligand>
        <name>4-amino-2-methyl-5-(diphosphooxymethyl)pyrimidine</name>
        <dbReference type="ChEBI" id="CHEBI:57841"/>
    </ligand>
</feature>
<feature type="binding site" evidence="9">
    <location>
        <begin position="139"/>
        <end position="141"/>
    </location>
    <ligand>
        <name>2-[(2R,5Z)-2-carboxy-4-methylthiazol-5(2H)-ylidene]ethyl phosphate</name>
        <dbReference type="ChEBI" id="CHEBI:62899"/>
    </ligand>
</feature>
<feature type="binding site" evidence="9">
    <location>
        <position position="76"/>
    </location>
    <ligand>
        <name>Mg(2+)</name>
        <dbReference type="ChEBI" id="CHEBI:18420"/>
    </ligand>
</feature>
<comment type="catalytic activity">
    <reaction evidence="7 9 10">
        <text>2-(2-carboxy-4-methylthiazol-5-yl)ethyl phosphate + 4-amino-2-methyl-5-(diphosphooxymethyl)pyrimidine + 2 H(+) = thiamine phosphate + CO2 + diphosphate</text>
        <dbReference type="Rhea" id="RHEA:47848"/>
        <dbReference type="ChEBI" id="CHEBI:15378"/>
        <dbReference type="ChEBI" id="CHEBI:16526"/>
        <dbReference type="ChEBI" id="CHEBI:33019"/>
        <dbReference type="ChEBI" id="CHEBI:37575"/>
        <dbReference type="ChEBI" id="CHEBI:57841"/>
        <dbReference type="ChEBI" id="CHEBI:62890"/>
        <dbReference type="EC" id="2.5.1.3"/>
    </reaction>
</comment>
<keyword evidence="4 9" id="KW-0460">Magnesium</keyword>
<dbReference type="CDD" id="cd00564">
    <property type="entry name" value="TMP_TenI"/>
    <property type="match status" value="1"/>
</dbReference>
<comment type="catalytic activity">
    <reaction evidence="6 9 10">
        <text>4-methyl-5-(2-phosphooxyethyl)-thiazole + 4-amino-2-methyl-5-(diphosphooxymethyl)pyrimidine + H(+) = thiamine phosphate + diphosphate</text>
        <dbReference type="Rhea" id="RHEA:22328"/>
        <dbReference type="ChEBI" id="CHEBI:15378"/>
        <dbReference type="ChEBI" id="CHEBI:33019"/>
        <dbReference type="ChEBI" id="CHEBI:37575"/>
        <dbReference type="ChEBI" id="CHEBI:57841"/>
        <dbReference type="ChEBI" id="CHEBI:58296"/>
        <dbReference type="EC" id="2.5.1.3"/>
    </reaction>
</comment>
<evidence type="ECO:0000256" key="2">
    <source>
        <dbReference type="ARBA" id="ARBA00022679"/>
    </source>
</evidence>
<dbReference type="NCBIfam" id="TIGR00693">
    <property type="entry name" value="thiE"/>
    <property type="match status" value="1"/>
</dbReference>
<evidence type="ECO:0000259" key="12">
    <source>
        <dbReference type="Pfam" id="PF02581"/>
    </source>
</evidence>
<sequence>MNDKVHQLLRKYFIMGSQDCPRDPRVILAEAAEAGITAFQFREKGKGSLEGDEKRALGKELQHICRSHHIPFIVNDDLHLANELDADGIHIGQNDKPAEEVRRLFPDKLIGLSLSNEEELSTSPLSFVDYIGAGPVFSTSTKSDAKRPVGTEWISTLREKHPAMPIVGIGGISPANASSVIKAGADGVSVISAITRADNIASVVDCL</sequence>
<accession>A0ABV7A350</accession>
<dbReference type="SUPFAM" id="SSF51391">
    <property type="entry name" value="Thiamin phosphate synthase"/>
    <property type="match status" value="1"/>
</dbReference>
<evidence type="ECO:0000256" key="6">
    <source>
        <dbReference type="ARBA" id="ARBA00047334"/>
    </source>
</evidence>
<keyword evidence="3 9" id="KW-0479">Metal-binding</keyword>
<comment type="cofactor">
    <cofactor evidence="9">
        <name>Mg(2+)</name>
        <dbReference type="ChEBI" id="CHEBI:18420"/>
    </cofactor>
    <text evidence="9">Binds 1 Mg(2+) ion per subunit.</text>
</comment>
<dbReference type="EC" id="2.5.1.3" evidence="9"/>
<reference evidence="14" key="1">
    <citation type="journal article" date="2019" name="Int. J. Syst. Evol. Microbiol.">
        <title>The Global Catalogue of Microorganisms (GCM) 10K type strain sequencing project: providing services to taxonomists for standard genome sequencing and annotation.</title>
        <authorList>
            <consortium name="The Broad Institute Genomics Platform"/>
            <consortium name="The Broad Institute Genome Sequencing Center for Infectious Disease"/>
            <person name="Wu L."/>
            <person name="Ma J."/>
        </authorList>
    </citation>
    <scope>NUCLEOTIDE SEQUENCE [LARGE SCALE GENOMIC DNA]</scope>
    <source>
        <strain evidence="14">KCTC 13193</strain>
    </source>
</reference>
<gene>
    <name evidence="9 13" type="primary">thiE</name>
    <name evidence="13" type="ORF">ACFODW_03760</name>
</gene>
<evidence type="ECO:0000256" key="5">
    <source>
        <dbReference type="ARBA" id="ARBA00022977"/>
    </source>
</evidence>
<proteinExistence type="inferred from homology"/>
<evidence type="ECO:0000256" key="3">
    <source>
        <dbReference type="ARBA" id="ARBA00022723"/>
    </source>
</evidence>
<dbReference type="HAMAP" id="MF_00097">
    <property type="entry name" value="TMP_synthase"/>
    <property type="match status" value="1"/>
</dbReference>
<evidence type="ECO:0000313" key="14">
    <source>
        <dbReference type="Proteomes" id="UP001595387"/>
    </source>
</evidence>
<dbReference type="InterPro" id="IPR013785">
    <property type="entry name" value="Aldolase_TIM"/>
</dbReference>
<dbReference type="InterPro" id="IPR036206">
    <property type="entry name" value="ThiamineP_synth_sf"/>
</dbReference>
<organism evidence="13 14">
    <name type="scientific">Virgibacillus sediminis</name>
    <dbReference type="NCBI Taxonomy" id="202260"/>
    <lineage>
        <taxon>Bacteria</taxon>
        <taxon>Bacillati</taxon>
        <taxon>Bacillota</taxon>
        <taxon>Bacilli</taxon>
        <taxon>Bacillales</taxon>
        <taxon>Bacillaceae</taxon>
        <taxon>Virgibacillus</taxon>
    </lineage>
</organism>
<feature type="binding site" evidence="9">
    <location>
        <position position="75"/>
    </location>
    <ligand>
        <name>4-amino-2-methyl-5-(diphosphooxymethyl)pyrimidine</name>
        <dbReference type="ChEBI" id="CHEBI:57841"/>
    </ligand>
</feature>
<dbReference type="RefSeq" id="WP_390303193.1">
    <property type="nucleotide sequence ID" value="NZ_JBHRRZ010000006.1"/>
</dbReference>
<dbReference type="Pfam" id="PF02581">
    <property type="entry name" value="TMP-TENI"/>
    <property type="match status" value="1"/>
</dbReference>
<comment type="similarity">
    <text evidence="9 10">Belongs to the thiamine-phosphate synthase family.</text>
</comment>
<evidence type="ECO:0000256" key="11">
    <source>
        <dbReference type="RuleBase" id="RU004253"/>
    </source>
</evidence>
<evidence type="ECO:0000256" key="7">
    <source>
        <dbReference type="ARBA" id="ARBA00047851"/>
    </source>
</evidence>
<keyword evidence="14" id="KW-1185">Reference proteome</keyword>
<evidence type="ECO:0000256" key="4">
    <source>
        <dbReference type="ARBA" id="ARBA00022842"/>
    </source>
</evidence>
<evidence type="ECO:0000313" key="13">
    <source>
        <dbReference type="EMBL" id="MFC2947477.1"/>
    </source>
</evidence>
<dbReference type="PANTHER" id="PTHR20857">
    <property type="entry name" value="THIAMINE-PHOSPHATE PYROPHOSPHORYLASE"/>
    <property type="match status" value="1"/>
</dbReference>
<comment type="function">
    <text evidence="9">Condenses 4-methyl-5-(beta-hydroxyethyl)thiazole monophosphate (THZ-P) and 2-methyl-4-amino-5-hydroxymethyl pyrimidine pyrophosphate (HMP-PP) to form thiamine monophosphate (TMP).</text>
</comment>
<feature type="binding site" evidence="9">
    <location>
        <begin position="191"/>
        <end position="192"/>
    </location>
    <ligand>
        <name>2-[(2R,5Z)-2-carboxy-4-methylthiazol-5(2H)-ylidene]ethyl phosphate</name>
        <dbReference type="ChEBI" id="CHEBI:62899"/>
    </ligand>
</feature>
<feature type="binding site" evidence="9">
    <location>
        <position position="95"/>
    </location>
    <ligand>
        <name>Mg(2+)</name>
        <dbReference type="ChEBI" id="CHEBI:18420"/>
    </ligand>
</feature>
<dbReference type="Proteomes" id="UP001595387">
    <property type="component" value="Unassembled WGS sequence"/>
</dbReference>
<dbReference type="EMBL" id="JBHRRZ010000006">
    <property type="protein sequence ID" value="MFC2947477.1"/>
    <property type="molecule type" value="Genomic_DNA"/>
</dbReference>
<dbReference type="InterPro" id="IPR022998">
    <property type="entry name" value="ThiamineP_synth_TenI"/>
</dbReference>
<name>A0ABV7A350_9BACI</name>
<evidence type="ECO:0000256" key="1">
    <source>
        <dbReference type="ARBA" id="ARBA00005165"/>
    </source>
</evidence>
<feature type="binding site" evidence="9">
    <location>
        <position position="113"/>
    </location>
    <ligand>
        <name>4-amino-2-methyl-5-(diphosphooxymethyl)pyrimidine</name>
        <dbReference type="ChEBI" id="CHEBI:57841"/>
    </ligand>
</feature>
<keyword evidence="5 9" id="KW-0784">Thiamine biosynthesis</keyword>
<feature type="binding site" evidence="9">
    <location>
        <begin position="40"/>
        <end position="44"/>
    </location>
    <ligand>
        <name>4-amino-2-methyl-5-(diphosphooxymethyl)pyrimidine</name>
        <dbReference type="ChEBI" id="CHEBI:57841"/>
    </ligand>
</feature>
<comment type="catalytic activity">
    <reaction evidence="8 9 10">
        <text>2-[(2R,5Z)-2-carboxy-4-methylthiazol-5(2H)-ylidene]ethyl phosphate + 4-amino-2-methyl-5-(diphosphooxymethyl)pyrimidine + 2 H(+) = thiamine phosphate + CO2 + diphosphate</text>
        <dbReference type="Rhea" id="RHEA:47844"/>
        <dbReference type="ChEBI" id="CHEBI:15378"/>
        <dbReference type="ChEBI" id="CHEBI:16526"/>
        <dbReference type="ChEBI" id="CHEBI:33019"/>
        <dbReference type="ChEBI" id="CHEBI:37575"/>
        <dbReference type="ChEBI" id="CHEBI:57841"/>
        <dbReference type="ChEBI" id="CHEBI:62899"/>
        <dbReference type="EC" id="2.5.1.3"/>
    </reaction>
</comment>
<feature type="binding site" evidence="9">
    <location>
        <position position="171"/>
    </location>
    <ligand>
        <name>2-[(2R,5Z)-2-carboxy-4-methylthiazol-5(2H)-ylidene]ethyl phosphate</name>
        <dbReference type="ChEBI" id="CHEBI:62899"/>
    </ligand>
</feature>
<comment type="caution">
    <text evidence="13">The sequence shown here is derived from an EMBL/GenBank/DDBJ whole genome shotgun (WGS) entry which is preliminary data.</text>
</comment>
<feature type="domain" description="Thiamine phosphate synthase/TenI" evidence="12">
    <location>
        <begin position="12"/>
        <end position="194"/>
    </location>
</feature>
<dbReference type="Gene3D" id="3.20.20.70">
    <property type="entry name" value="Aldolase class I"/>
    <property type="match status" value="1"/>
</dbReference>
<dbReference type="PANTHER" id="PTHR20857:SF15">
    <property type="entry name" value="THIAMINE-PHOSPHATE SYNTHASE"/>
    <property type="match status" value="1"/>
</dbReference>
<evidence type="ECO:0000256" key="10">
    <source>
        <dbReference type="RuleBase" id="RU003826"/>
    </source>
</evidence>
<evidence type="ECO:0000256" key="8">
    <source>
        <dbReference type="ARBA" id="ARBA00047883"/>
    </source>
</evidence>
<protein>
    <recommendedName>
        <fullName evidence="9">Thiamine-phosphate synthase</fullName>
        <shortName evidence="9">TP synthase</shortName>
        <shortName evidence="9">TPS</shortName>
        <ecNumber evidence="9">2.5.1.3</ecNumber>
    </recommendedName>
    <alternativeName>
        <fullName evidence="9">Thiamine-phosphate pyrophosphorylase</fullName>
        <shortName evidence="9">TMP pyrophosphorylase</shortName>
        <shortName evidence="9">TMP-PPase</shortName>
    </alternativeName>
</protein>
<dbReference type="GO" id="GO:0004789">
    <property type="term" value="F:thiamine-phosphate diphosphorylase activity"/>
    <property type="evidence" value="ECO:0007669"/>
    <property type="project" value="UniProtKB-EC"/>
</dbReference>
<keyword evidence="2 9" id="KW-0808">Transferase</keyword>